<protein>
    <recommendedName>
        <fullName evidence="4">Late embryogenesis abundant protein LEA-2 subgroup domain-containing protein</fullName>
    </recommendedName>
</protein>
<reference evidence="2" key="2">
    <citation type="submission" date="2024-10" db="UniProtKB">
        <authorList>
            <consortium name="EnsemblProtists"/>
        </authorList>
    </citation>
    <scope>IDENTIFICATION</scope>
</reference>
<dbReference type="InterPro" id="IPR046368">
    <property type="entry name" value="Tag1"/>
</dbReference>
<dbReference type="PANTHER" id="PTHR35895">
    <property type="entry name" value="CHROMOSOME 16, WHOLE GENOME SHOTGUN SEQUENCE"/>
    <property type="match status" value="1"/>
</dbReference>
<dbReference type="GeneID" id="17259054"/>
<dbReference type="GO" id="GO:0016020">
    <property type="term" value="C:membrane"/>
    <property type="evidence" value="ECO:0007669"/>
    <property type="project" value="TreeGrafter"/>
</dbReference>
<dbReference type="AlphaFoldDB" id="A0A0D3INK0"/>
<feature type="region of interest" description="Disordered" evidence="1">
    <location>
        <begin position="32"/>
        <end position="54"/>
    </location>
</feature>
<evidence type="ECO:0000313" key="3">
    <source>
        <dbReference type="Proteomes" id="UP000013827"/>
    </source>
</evidence>
<reference evidence="3" key="1">
    <citation type="journal article" date="2013" name="Nature">
        <title>Pan genome of the phytoplankton Emiliania underpins its global distribution.</title>
        <authorList>
            <person name="Read B.A."/>
            <person name="Kegel J."/>
            <person name="Klute M.J."/>
            <person name="Kuo A."/>
            <person name="Lefebvre S.C."/>
            <person name="Maumus F."/>
            <person name="Mayer C."/>
            <person name="Miller J."/>
            <person name="Monier A."/>
            <person name="Salamov A."/>
            <person name="Young J."/>
            <person name="Aguilar M."/>
            <person name="Claverie J.M."/>
            <person name="Frickenhaus S."/>
            <person name="Gonzalez K."/>
            <person name="Herman E.K."/>
            <person name="Lin Y.C."/>
            <person name="Napier J."/>
            <person name="Ogata H."/>
            <person name="Sarno A.F."/>
            <person name="Shmutz J."/>
            <person name="Schroeder D."/>
            <person name="de Vargas C."/>
            <person name="Verret F."/>
            <person name="von Dassow P."/>
            <person name="Valentin K."/>
            <person name="Van de Peer Y."/>
            <person name="Wheeler G."/>
            <person name="Dacks J.B."/>
            <person name="Delwiche C.F."/>
            <person name="Dyhrman S.T."/>
            <person name="Glockner G."/>
            <person name="John U."/>
            <person name="Richards T."/>
            <person name="Worden A.Z."/>
            <person name="Zhang X."/>
            <person name="Grigoriev I.V."/>
            <person name="Allen A.E."/>
            <person name="Bidle K."/>
            <person name="Borodovsky M."/>
            <person name="Bowler C."/>
            <person name="Brownlee C."/>
            <person name="Cock J.M."/>
            <person name="Elias M."/>
            <person name="Gladyshev V.N."/>
            <person name="Groth M."/>
            <person name="Guda C."/>
            <person name="Hadaegh A."/>
            <person name="Iglesias-Rodriguez M.D."/>
            <person name="Jenkins J."/>
            <person name="Jones B.M."/>
            <person name="Lawson T."/>
            <person name="Leese F."/>
            <person name="Lindquist E."/>
            <person name="Lobanov A."/>
            <person name="Lomsadze A."/>
            <person name="Malik S.B."/>
            <person name="Marsh M.E."/>
            <person name="Mackinder L."/>
            <person name="Mock T."/>
            <person name="Mueller-Roeber B."/>
            <person name="Pagarete A."/>
            <person name="Parker M."/>
            <person name="Probert I."/>
            <person name="Quesneville H."/>
            <person name="Raines C."/>
            <person name="Rensing S.A."/>
            <person name="Riano-Pachon D.M."/>
            <person name="Richier S."/>
            <person name="Rokitta S."/>
            <person name="Shiraiwa Y."/>
            <person name="Soanes D.M."/>
            <person name="van der Giezen M."/>
            <person name="Wahlund T.M."/>
            <person name="Williams B."/>
            <person name="Wilson W."/>
            <person name="Wolfe G."/>
            <person name="Wurch L.L."/>
        </authorList>
    </citation>
    <scope>NUCLEOTIDE SEQUENCE</scope>
</reference>
<name>A0A0D3INK0_EMIH1</name>
<feature type="compositionally biased region" description="Low complexity" evidence="1">
    <location>
        <begin position="37"/>
        <end position="52"/>
    </location>
</feature>
<dbReference type="PANTHER" id="PTHR35895:SF1">
    <property type="entry name" value="LIPID-BINDING SERUM GLYCOPROTEIN C-TERMINAL DOMAIN-CONTAINING PROTEIN"/>
    <property type="match status" value="1"/>
</dbReference>
<dbReference type="HOGENOM" id="CLU_631061_0_0_1"/>
<dbReference type="PaxDb" id="2903-EOD12835"/>
<dbReference type="RefSeq" id="XP_005765264.1">
    <property type="nucleotide sequence ID" value="XM_005765207.1"/>
</dbReference>
<dbReference type="KEGG" id="ehx:EMIHUDRAFT_437219"/>
<evidence type="ECO:0008006" key="4">
    <source>
        <dbReference type="Google" id="ProtNLM"/>
    </source>
</evidence>
<evidence type="ECO:0000313" key="2">
    <source>
        <dbReference type="EnsemblProtists" id="EOD12835"/>
    </source>
</evidence>
<keyword evidence="3" id="KW-1185">Reference proteome</keyword>
<accession>A0A0D3INK0</accession>
<evidence type="ECO:0000256" key="1">
    <source>
        <dbReference type="SAM" id="MobiDB-lite"/>
    </source>
</evidence>
<dbReference type="Proteomes" id="UP000013827">
    <property type="component" value="Unassembled WGS sequence"/>
</dbReference>
<organism evidence="2 3">
    <name type="scientific">Emiliania huxleyi (strain CCMP1516)</name>
    <dbReference type="NCBI Taxonomy" id="280463"/>
    <lineage>
        <taxon>Eukaryota</taxon>
        <taxon>Haptista</taxon>
        <taxon>Haptophyta</taxon>
        <taxon>Prymnesiophyceae</taxon>
        <taxon>Isochrysidales</taxon>
        <taxon>Noelaerhabdaceae</taxon>
        <taxon>Emiliania</taxon>
    </lineage>
</organism>
<sequence>METGADLAAVSPWRAGYWSSWLSIPEEEPYRELEAQAGASSGADASAAGGDAPAVDWREGRDAAAPREEVPPAPSVDRPGLLQWRPRARHVFIGSFICLALVTIAFRMTAQQLVNASEITIERFALTRPMGDGAEASIDAKLVLPRIGFGAALRGTELVLNYRDRPCGRLTAREPILLGDGGEARFQLHGALSVTEFGVFKQLAGELLVAPNLTLGLRGGLTLGVPPLPLPVGAVLEREVAMKGASGLDVRIVHFSFRDGQPREFPGRPSPLPLVLEIHVEVNNPSSFDFSPLGQLQLGIASASGLRFAMVRTDSNVDLPPGMSNLSLSGELAVADEDLERFGPLLGDYIQGQEIPLQSIFLSSTEPLYHKALGGIPITAALPGLLTNNQPARIFERVKLDINAFEDAYSLARRRDLHDYCYIEGANVARRLPHL</sequence>
<dbReference type="EnsemblProtists" id="EOD12835">
    <property type="protein sequence ID" value="EOD12835"/>
    <property type="gene ID" value="EMIHUDRAFT_437219"/>
</dbReference>
<proteinExistence type="predicted"/>